<dbReference type="InterPro" id="IPR021148">
    <property type="entry name" value="Polysacc_synth_dom"/>
</dbReference>
<keyword evidence="3" id="KW-1185">Reference proteome</keyword>
<dbReference type="Pfam" id="PF04669">
    <property type="entry name" value="PBDC1"/>
    <property type="match status" value="1"/>
</dbReference>
<organism evidence="2 3">
    <name type="scientific">Mesorhabditis spiculigera</name>
    <dbReference type="NCBI Taxonomy" id="96644"/>
    <lineage>
        <taxon>Eukaryota</taxon>
        <taxon>Metazoa</taxon>
        <taxon>Ecdysozoa</taxon>
        <taxon>Nematoda</taxon>
        <taxon>Chromadorea</taxon>
        <taxon>Rhabditida</taxon>
        <taxon>Rhabditina</taxon>
        <taxon>Rhabditomorpha</taxon>
        <taxon>Rhabditoidea</taxon>
        <taxon>Rhabditidae</taxon>
        <taxon>Mesorhabditinae</taxon>
        <taxon>Mesorhabditis</taxon>
    </lineage>
</organism>
<proteinExistence type="predicted"/>
<dbReference type="Gene3D" id="1.10.3560.10">
    <property type="entry name" value="yst0336 like domain"/>
    <property type="match status" value="1"/>
</dbReference>
<dbReference type="AlphaFoldDB" id="A0AA36DHR6"/>
<feature type="non-terminal residue" evidence="2">
    <location>
        <position position="160"/>
    </location>
</feature>
<accession>A0AA36DHR6</accession>
<comment type="caution">
    <text evidence="2">The sequence shown here is derived from an EMBL/GenBank/DDBJ whole genome shotgun (WGS) entry which is preliminary data.</text>
</comment>
<dbReference type="Proteomes" id="UP001177023">
    <property type="component" value="Unassembled WGS sequence"/>
</dbReference>
<name>A0AA36DHR6_9BILA</name>
<dbReference type="PANTHER" id="PTHR13410:SF9">
    <property type="entry name" value="PROTEIN PBDC1"/>
    <property type="match status" value="1"/>
</dbReference>
<evidence type="ECO:0000259" key="1">
    <source>
        <dbReference type="Pfam" id="PF04669"/>
    </source>
</evidence>
<evidence type="ECO:0000313" key="2">
    <source>
        <dbReference type="EMBL" id="CAJ0586394.1"/>
    </source>
</evidence>
<feature type="domain" description="Polysaccharide biosynthesis" evidence="1">
    <location>
        <begin position="19"/>
        <end position="142"/>
    </location>
</feature>
<dbReference type="PANTHER" id="PTHR13410">
    <property type="entry name" value="PROTEIN PBDC1"/>
    <property type="match status" value="1"/>
</dbReference>
<protein>
    <recommendedName>
        <fullName evidence="1">Polysaccharide biosynthesis domain-containing protein</fullName>
    </recommendedName>
</protein>
<sequence>MDDDVDYGDASRYVNDVSIELAWAAKAYERAGVHMNLLMSCKTDGLRLHREHDEVYQAFRAGWPDLDVQAITEDDLKSEDAKNRWREFCDKFKEVDDFNLGTLLRKDAGQAYTENNCIIAPKIIFLAIEGARNREGINERNKESYIADYKRSEAVAASMR</sequence>
<dbReference type="GO" id="GO:0005737">
    <property type="term" value="C:cytoplasm"/>
    <property type="evidence" value="ECO:0007669"/>
    <property type="project" value="TreeGrafter"/>
</dbReference>
<gene>
    <name evidence="2" type="ORF">MSPICULIGERA_LOCUS24400</name>
</gene>
<dbReference type="InterPro" id="IPR008476">
    <property type="entry name" value="PBDC1_metazoa/fungi"/>
</dbReference>
<dbReference type="InterPro" id="IPR023139">
    <property type="entry name" value="PBDC1-like_dom_sf"/>
</dbReference>
<evidence type="ECO:0000313" key="3">
    <source>
        <dbReference type="Proteomes" id="UP001177023"/>
    </source>
</evidence>
<reference evidence="2" key="1">
    <citation type="submission" date="2023-06" db="EMBL/GenBank/DDBJ databases">
        <authorList>
            <person name="Delattre M."/>
        </authorList>
    </citation>
    <scope>NUCLEOTIDE SEQUENCE</scope>
    <source>
        <strain evidence="2">AF72</strain>
    </source>
</reference>
<dbReference type="EMBL" id="CATQJA010002708">
    <property type="protein sequence ID" value="CAJ0586394.1"/>
    <property type="molecule type" value="Genomic_DNA"/>
</dbReference>